<protein>
    <submittedName>
        <fullName evidence="1">Uncharacterized protein</fullName>
    </submittedName>
</protein>
<name>A0ACC0FZT7_9ERIC</name>
<evidence type="ECO:0000313" key="1">
    <source>
        <dbReference type="EMBL" id="KAI7993903.1"/>
    </source>
</evidence>
<reference evidence="1 2" key="1">
    <citation type="journal article" date="2022" name="Plant J.">
        <title>Chromosome-level genome of Camellia lanceoleosa provides a valuable resource for understanding genome evolution and self-incompatibility.</title>
        <authorList>
            <person name="Gong W."/>
            <person name="Xiao S."/>
            <person name="Wang L."/>
            <person name="Liao Z."/>
            <person name="Chang Y."/>
            <person name="Mo W."/>
            <person name="Hu G."/>
            <person name="Li W."/>
            <person name="Zhao G."/>
            <person name="Zhu H."/>
            <person name="Hu X."/>
            <person name="Ji K."/>
            <person name="Xiang X."/>
            <person name="Song Q."/>
            <person name="Yuan D."/>
            <person name="Jin S."/>
            <person name="Zhang L."/>
        </authorList>
    </citation>
    <scope>NUCLEOTIDE SEQUENCE [LARGE SCALE GENOMIC DNA]</scope>
    <source>
        <strain evidence="1">SQ_2022a</strain>
    </source>
</reference>
<evidence type="ECO:0000313" key="2">
    <source>
        <dbReference type="Proteomes" id="UP001060215"/>
    </source>
</evidence>
<proteinExistence type="predicted"/>
<sequence>MDYEEWVSNTVYASPNPTARDSLWKDLEDTEASMNKAWLIVGDFNDYANHSERRSFSLSPNLTRTQRFTERVNNCNLLDLGSVGPRFTWTNSRQGIASTMERLNRAMSNEQWRALFLESTVRTLPRTYSDHSSLVVYTQD</sequence>
<dbReference type="EMBL" id="CM045769">
    <property type="protein sequence ID" value="KAI7993903.1"/>
    <property type="molecule type" value="Genomic_DNA"/>
</dbReference>
<organism evidence="1 2">
    <name type="scientific">Camellia lanceoleosa</name>
    <dbReference type="NCBI Taxonomy" id="1840588"/>
    <lineage>
        <taxon>Eukaryota</taxon>
        <taxon>Viridiplantae</taxon>
        <taxon>Streptophyta</taxon>
        <taxon>Embryophyta</taxon>
        <taxon>Tracheophyta</taxon>
        <taxon>Spermatophyta</taxon>
        <taxon>Magnoliopsida</taxon>
        <taxon>eudicotyledons</taxon>
        <taxon>Gunneridae</taxon>
        <taxon>Pentapetalae</taxon>
        <taxon>asterids</taxon>
        <taxon>Ericales</taxon>
        <taxon>Theaceae</taxon>
        <taxon>Camellia</taxon>
    </lineage>
</organism>
<accession>A0ACC0FZT7</accession>
<dbReference type="Proteomes" id="UP001060215">
    <property type="component" value="Chromosome 12"/>
</dbReference>
<comment type="caution">
    <text evidence="1">The sequence shown here is derived from an EMBL/GenBank/DDBJ whole genome shotgun (WGS) entry which is preliminary data.</text>
</comment>
<gene>
    <name evidence="1" type="ORF">LOK49_LG11G02222</name>
</gene>
<keyword evidence="2" id="KW-1185">Reference proteome</keyword>